<dbReference type="RefSeq" id="XP_001325774.1">
    <property type="nucleotide sequence ID" value="XM_001325739.1"/>
</dbReference>
<gene>
    <name evidence="2" type="ORF">TVAG_389480</name>
</gene>
<keyword evidence="1" id="KW-0732">Signal</keyword>
<dbReference type="VEuPathDB" id="TrichDB:TVAG_389480"/>
<sequence>MILIFLFLLSFTKSDSRDDQKLKGILDEIRQLRIEVEELRNIIHRNYKSNSMLQAQNIDFGLGPPAQHFIPK</sequence>
<dbReference type="SMR" id="A2E150"/>
<dbReference type="Proteomes" id="UP000001542">
    <property type="component" value="Unassembled WGS sequence"/>
</dbReference>
<name>A2E150_TRIV3</name>
<dbReference type="EMBL" id="DS113283">
    <property type="protein sequence ID" value="EAY13551.1"/>
    <property type="molecule type" value="Genomic_DNA"/>
</dbReference>
<dbReference type="InParanoid" id="A2E150"/>
<feature type="chain" id="PRO_5002643252" evidence="1">
    <location>
        <begin position="17"/>
        <end position="72"/>
    </location>
</feature>
<organism evidence="2 3">
    <name type="scientific">Trichomonas vaginalis (strain ATCC PRA-98 / G3)</name>
    <dbReference type="NCBI Taxonomy" id="412133"/>
    <lineage>
        <taxon>Eukaryota</taxon>
        <taxon>Metamonada</taxon>
        <taxon>Parabasalia</taxon>
        <taxon>Trichomonadida</taxon>
        <taxon>Trichomonadidae</taxon>
        <taxon>Trichomonas</taxon>
    </lineage>
</organism>
<accession>A2E150</accession>
<dbReference type="KEGG" id="tva:4771544"/>
<proteinExistence type="predicted"/>
<feature type="signal peptide" evidence="1">
    <location>
        <begin position="1"/>
        <end position="16"/>
    </location>
</feature>
<dbReference type="AlphaFoldDB" id="A2E150"/>
<dbReference type="VEuPathDB" id="TrichDB:TVAGG3_0938620"/>
<keyword evidence="3" id="KW-1185">Reference proteome</keyword>
<evidence type="ECO:0000256" key="1">
    <source>
        <dbReference type="SAM" id="SignalP"/>
    </source>
</evidence>
<reference evidence="2" key="2">
    <citation type="journal article" date="2007" name="Science">
        <title>Draft genome sequence of the sexually transmitted pathogen Trichomonas vaginalis.</title>
        <authorList>
            <person name="Carlton J.M."/>
            <person name="Hirt R.P."/>
            <person name="Silva J.C."/>
            <person name="Delcher A.L."/>
            <person name="Schatz M."/>
            <person name="Zhao Q."/>
            <person name="Wortman J.R."/>
            <person name="Bidwell S.L."/>
            <person name="Alsmark U.C.M."/>
            <person name="Besteiro S."/>
            <person name="Sicheritz-Ponten T."/>
            <person name="Noel C.J."/>
            <person name="Dacks J.B."/>
            <person name="Foster P.G."/>
            <person name="Simillion C."/>
            <person name="Van de Peer Y."/>
            <person name="Miranda-Saavedra D."/>
            <person name="Barton G.J."/>
            <person name="Westrop G.D."/>
            <person name="Mueller S."/>
            <person name="Dessi D."/>
            <person name="Fiori P.L."/>
            <person name="Ren Q."/>
            <person name="Paulsen I."/>
            <person name="Zhang H."/>
            <person name="Bastida-Corcuera F.D."/>
            <person name="Simoes-Barbosa A."/>
            <person name="Brown M.T."/>
            <person name="Hayes R.D."/>
            <person name="Mukherjee M."/>
            <person name="Okumura C.Y."/>
            <person name="Schneider R."/>
            <person name="Smith A.J."/>
            <person name="Vanacova S."/>
            <person name="Villalvazo M."/>
            <person name="Haas B.J."/>
            <person name="Pertea M."/>
            <person name="Feldblyum T.V."/>
            <person name="Utterback T.R."/>
            <person name="Shu C.L."/>
            <person name="Osoegawa K."/>
            <person name="de Jong P.J."/>
            <person name="Hrdy I."/>
            <person name="Horvathova L."/>
            <person name="Zubacova Z."/>
            <person name="Dolezal P."/>
            <person name="Malik S.B."/>
            <person name="Logsdon J.M. Jr."/>
            <person name="Henze K."/>
            <person name="Gupta A."/>
            <person name="Wang C.C."/>
            <person name="Dunne R.L."/>
            <person name="Upcroft J.A."/>
            <person name="Upcroft P."/>
            <person name="White O."/>
            <person name="Salzberg S.L."/>
            <person name="Tang P."/>
            <person name="Chiu C.-H."/>
            <person name="Lee Y.-S."/>
            <person name="Embley T.M."/>
            <person name="Coombs G.H."/>
            <person name="Mottram J.C."/>
            <person name="Tachezy J."/>
            <person name="Fraser-Liggett C.M."/>
            <person name="Johnson P.J."/>
        </authorList>
    </citation>
    <scope>NUCLEOTIDE SEQUENCE [LARGE SCALE GENOMIC DNA]</scope>
    <source>
        <strain evidence="2">G3</strain>
    </source>
</reference>
<reference evidence="2" key="1">
    <citation type="submission" date="2006-10" db="EMBL/GenBank/DDBJ databases">
        <authorList>
            <person name="Amadeo P."/>
            <person name="Zhao Q."/>
            <person name="Wortman J."/>
            <person name="Fraser-Liggett C."/>
            <person name="Carlton J."/>
        </authorList>
    </citation>
    <scope>NUCLEOTIDE SEQUENCE</scope>
    <source>
        <strain evidence="2">G3</strain>
    </source>
</reference>
<evidence type="ECO:0000313" key="2">
    <source>
        <dbReference type="EMBL" id="EAY13551.1"/>
    </source>
</evidence>
<evidence type="ECO:0000313" key="3">
    <source>
        <dbReference type="Proteomes" id="UP000001542"/>
    </source>
</evidence>
<protein>
    <submittedName>
        <fullName evidence="2">Uncharacterized protein</fullName>
    </submittedName>
</protein>